<feature type="transmembrane region" description="Helical" evidence="5">
    <location>
        <begin position="47"/>
        <end position="71"/>
    </location>
</feature>
<accession>A0A518KB68</accession>
<keyword evidence="3 5" id="KW-1133">Transmembrane helix</keyword>
<evidence type="ECO:0000313" key="6">
    <source>
        <dbReference type="EMBL" id="QDV75018.1"/>
    </source>
</evidence>
<keyword evidence="4 5" id="KW-0472">Membrane</keyword>
<evidence type="ECO:0000256" key="5">
    <source>
        <dbReference type="SAM" id="Phobius"/>
    </source>
</evidence>
<proteinExistence type="predicted"/>
<evidence type="ECO:0000256" key="3">
    <source>
        <dbReference type="ARBA" id="ARBA00022989"/>
    </source>
</evidence>
<dbReference type="KEGG" id="bmei:Spa11_32270"/>
<comment type="subcellular location">
    <subcellularLocation>
        <location evidence="1">Cell membrane</location>
        <topology evidence="1">Multi-pass membrane protein</topology>
    </subcellularLocation>
</comment>
<dbReference type="InterPro" id="IPR036640">
    <property type="entry name" value="ABC1_TM_sf"/>
</dbReference>
<keyword evidence="2 5" id="KW-0812">Transmembrane</keyword>
<name>A0A518KB68_9BACT</name>
<dbReference type="GO" id="GO:0005524">
    <property type="term" value="F:ATP binding"/>
    <property type="evidence" value="ECO:0007669"/>
    <property type="project" value="InterPro"/>
</dbReference>
<protein>
    <submittedName>
        <fullName evidence="6">Uncharacterized protein</fullName>
    </submittedName>
</protein>
<dbReference type="EMBL" id="CP036349">
    <property type="protein sequence ID" value="QDV75018.1"/>
    <property type="molecule type" value="Genomic_DNA"/>
</dbReference>
<evidence type="ECO:0000256" key="1">
    <source>
        <dbReference type="ARBA" id="ARBA00004651"/>
    </source>
</evidence>
<organism evidence="6 7">
    <name type="scientific">Botrimarina mediterranea</name>
    <dbReference type="NCBI Taxonomy" id="2528022"/>
    <lineage>
        <taxon>Bacteria</taxon>
        <taxon>Pseudomonadati</taxon>
        <taxon>Planctomycetota</taxon>
        <taxon>Planctomycetia</taxon>
        <taxon>Pirellulales</taxon>
        <taxon>Lacipirellulaceae</taxon>
        <taxon>Botrimarina</taxon>
    </lineage>
</organism>
<dbReference type="AlphaFoldDB" id="A0A518KB68"/>
<reference evidence="6 7" key="1">
    <citation type="submission" date="2019-02" db="EMBL/GenBank/DDBJ databases">
        <title>Deep-cultivation of Planctomycetes and their phenomic and genomic characterization uncovers novel biology.</title>
        <authorList>
            <person name="Wiegand S."/>
            <person name="Jogler M."/>
            <person name="Boedeker C."/>
            <person name="Pinto D."/>
            <person name="Vollmers J."/>
            <person name="Rivas-Marin E."/>
            <person name="Kohn T."/>
            <person name="Peeters S.H."/>
            <person name="Heuer A."/>
            <person name="Rast P."/>
            <person name="Oberbeckmann S."/>
            <person name="Bunk B."/>
            <person name="Jeske O."/>
            <person name="Meyerdierks A."/>
            <person name="Storesund J.E."/>
            <person name="Kallscheuer N."/>
            <person name="Luecker S."/>
            <person name="Lage O.M."/>
            <person name="Pohl T."/>
            <person name="Merkel B.J."/>
            <person name="Hornburger P."/>
            <person name="Mueller R.-W."/>
            <person name="Bruemmer F."/>
            <person name="Labrenz M."/>
            <person name="Spormann A.M."/>
            <person name="Op den Camp H."/>
            <person name="Overmann J."/>
            <person name="Amann R."/>
            <person name="Jetten M.S.M."/>
            <person name="Mascher T."/>
            <person name="Medema M.H."/>
            <person name="Devos D.P."/>
            <person name="Kaster A.-K."/>
            <person name="Ovreas L."/>
            <person name="Rohde M."/>
            <person name="Galperin M.Y."/>
            <person name="Jogler C."/>
        </authorList>
    </citation>
    <scope>NUCLEOTIDE SEQUENCE [LARGE SCALE GENOMIC DNA]</scope>
    <source>
        <strain evidence="6 7">Spa11</strain>
    </source>
</reference>
<dbReference type="Proteomes" id="UP000316426">
    <property type="component" value="Chromosome"/>
</dbReference>
<evidence type="ECO:0000256" key="4">
    <source>
        <dbReference type="ARBA" id="ARBA00023136"/>
    </source>
</evidence>
<dbReference type="RefSeq" id="WP_145113947.1">
    <property type="nucleotide sequence ID" value="NZ_CP036349.1"/>
</dbReference>
<dbReference type="SUPFAM" id="SSF90123">
    <property type="entry name" value="ABC transporter transmembrane region"/>
    <property type="match status" value="1"/>
</dbReference>
<keyword evidence="7" id="KW-1185">Reference proteome</keyword>
<dbReference type="GO" id="GO:0005886">
    <property type="term" value="C:plasma membrane"/>
    <property type="evidence" value="ECO:0007669"/>
    <property type="project" value="UniProtKB-SubCell"/>
</dbReference>
<gene>
    <name evidence="6" type="ORF">Spa11_32270</name>
</gene>
<sequence>MYLLRVLLLGLLGAAIGLVTGFAIPYVGGEIIDYLAPNPNGPSNSMILLIVAPFTILGGPVVGAWLAILWATRQRRQKTTH</sequence>
<evidence type="ECO:0000313" key="7">
    <source>
        <dbReference type="Proteomes" id="UP000316426"/>
    </source>
</evidence>
<evidence type="ECO:0000256" key="2">
    <source>
        <dbReference type="ARBA" id="ARBA00022692"/>
    </source>
</evidence>